<dbReference type="GO" id="GO:0016705">
    <property type="term" value="F:oxidoreductase activity, acting on paired donors, with incorporation or reduction of molecular oxygen"/>
    <property type="evidence" value="ECO:0007669"/>
    <property type="project" value="InterPro"/>
</dbReference>
<gene>
    <name evidence="1" type="ORF">STAFG_0214</name>
</gene>
<dbReference type="RefSeq" id="WP_020269242.1">
    <property type="nucleotide sequence ID" value="NZ_KE353808.1"/>
</dbReference>
<comment type="caution">
    <text evidence="1">The sequence shown here is derived from an EMBL/GenBank/DDBJ whole genome shotgun (WGS) entry which is preliminary data.</text>
</comment>
<keyword evidence="2" id="KW-1185">Reference proteome</keyword>
<dbReference type="AlphaFoldDB" id="S4MZL6"/>
<dbReference type="PATRIC" id="fig|1283301.3.peg.202"/>
<organism evidence="1 2">
    <name type="scientific">Streptomyces afghaniensis 772</name>
    <dbReference type="NCBI Taxonomy" id="1283301"/>
    <lineage>
        <taxon>Bacteria</taxon>
        <taxon>Bacillati</taxon>
        <taxon>Actinomycetota</taxon>
        <taxon>Actinomycetes</taxon>
        <taxon>Kitasatosporales</taxon>
        <taxon>Streptomycetaceae</taxon>
        <taxon>Streptomyces</taxon>
    </lineage>
</organism>
<evidence type="ECO:0000313" key="2">
    <source>
        <dbReference type="Proteomes" id="UP000015001"/>
    </source>
</evidence>
<protein>
    <submittedName>
        <fullName evidence="1">Uncharacterized protein</fullName>
    </submittedName>
</protein>
<dbReference type="SUPFAM" id="SSF51679">
    <property type="entry name" value="Bacterial luciferase-like"/>
    <property type="match status" value="1"/>
</dbReference>
<reference evidence="1 2" key="1">
    <citation type="submission" date="2013-02" db="EMBL/GenBank/DDBJ databases">
        <title>Draft Genome Sequence of Streptomyces afghaniensis, Which Produces Compounds of the Julimycin B-Complex.</title>
        <authorList>
            <person name="Gruening B.A."/>
            <person name="Praeg A."/>
            <person name="Erxleben A."/>
            <person name="Guenther S."/>
            <person name="Fiedler H.-P."/>
            <person name="Goodfellow M."/>
            <person name="Mueller M."/>
        </authorList>
    </citation>
    <scope>NUCLEOTIDE SEQUENCE [LARGE SCALE GENOMIC DNA]</scope>
    <source>
        <strain evidence="1 2">772</strain>
    </source>
</reference>
<evidence type="ECO:0000313" key="1">
    <source>
        <dbReference type="EMBL" id="EPJ42721.1"/>
    </source>
</evidence>
<dbReference type="EMBL" id="AOPY01001090">
    <property type="protein sequence ID" value="EPJ42721.1"/>
    <property type="molecule type" value="Genomic_DNA"/>
</dbReference>
<name>S4MZL6_9ACTN</name>
<dbReference type="Gene3D" id="3.20.20.30">
    <property type="entry name" value="Luciferase-like domain"/>
    <property type="match status" value="1"/>
</dbReference>
<dbReference type="InterPro" id="IPR036661">
    <property type="entry name" value="Luciferase-like_sf"/>
</dbReference>
<accession>S4MZL6</accession>
<dbReference type="Proteomes" id="UP000015001">
    <property type="component" value="Unassembled WGS sequence"/>
</dbReference>
<sequence>MVRGRGLRRLLDRRDGYHDGFDAFVNQVIPILQERGLVHDDYEGPTLRENLGAHEQYGLDPRLTKPAPVMTTTPQVLATPWPPR</sequence>
<dbReference type="HOGENOM" id="CLU_2525966_0_0_11"/>
<proteinExistence type="predicted"/>